<dbReference type="Proteomes" id="UP001465976">
    <property type="component" value="Unassembled WGS sequence"/>
</dbReference>
<feature type="compositionally biased region" description="Basic residues" evidence="1">
    <location>
        <begin position="34"/>
        <end position="43"/>
    </location>
</feature>
<feature type="region of interest" description="Disordered" evidence="1">
    <location>
        <begin position="216"/>
        <end position="241"/>
    </location>
</feature>
<proteinExistence type="predicted"/>
<keyword evidence="4" id="KW-1185">Reference proteome</keyword>
<feature type="region of interest" description="Disordered" evidence="1">
    <location>
        <begin position="437"/>
        <end position="478"/>
    </location>
</feature>
<accession>A0ABR3F007</accession>
<comment type="caution">
    <text evidence="3">The sequence shown here is derived from an EMBL/GenBank/DDBJ whole genome shotgun (WGS) entry which is preliminary data.</text>
</comment>
<feature type="compositionally biased region" description="Acidic residues" evidence="1">
    <location>
        <begin position="437"/>
        <end position="459"/>
    </location>
</feature>
<evidence type="ECO:0000256" key="1">
    <source>
        <dbReference type="SAM" id="MobiDB-lite"/>
    </source>
</evidence>
<feature type="region of interest" description="Disordered" evidence="1">
    <location>
        <begin position="90"/>
        <end position="120"/>
    </location>
</feature>
<feature type="compositionally biased region" description="Low complexity" evidence="1">
    <location>
        <begin position="345"/>
        <end position="366"/>
    </location>
</feature>
<evidence type="ECO:0000256" key="2">
    <source>
        <dbReference type="SAM" id="SignalP"/>
    </source>
</evidence>
<feature type="compositionally biased region" description="Polar residues" evidence="1">
    <location>
        <begin position="48"/>
        <end position="61"/>
    </location>
</feature>
<feature type="region of interest" description="Disordered" evidence="1">
    <location>
        <begin position="334"/>
        <end position="372"/>
    </location>
</feature>
<feature type="compositionally biased region" description="Polar residues" evidence="1">
    <location>
        <begin position="166"/>
        <end position="182"/>
    </location>
</feature>
<protein>
    <submittedName>
        <fullName evidence="3">Uncharacterized protein</fullName>
    </submittedName>
</protein>
<organism evidence="3 4">
    <name type="scientific">Marasmius crinis-equi</name>
    <dbReference type="NCBI Taxonomy" id="585013"/>
    <lineage>
        <taxon>Eukaryota</taxon>
        <taxon>Fungi</taxon>
        <taxon>Dikarya</taxon>
        <taxon>Basidiomycota</taxon>
        <taxon>Agaricomycotina</taxon>
        <taxon>Agaricomycetes</taxon>
        <taxon>Agaricomycetidae</taxon>
        <taxon>Agaricales</taxon>
        <taxon>Marasmiineae</taxon>
        <taxon>Marasmiaceae</taxon>
        <taxon>Marasmius</taxon>
    </lineage>
</organism>
<feature type="region of interest" description="Disordered" evidence="1">
    <location>
        <begin position="157"/>
        <end position="183"/>
    </location>
</feature>
<feature type="region of interest" description="Disordered" evidence="1">
    <location>
        <begin position="274"/>
        <end position="301"/>
    </location>
</feature>
<keyword evidence="2" id="KW-0732">Signal</keyword>
<evidence type="ECO:0000313" key="4">
    <source>
        <dbReference type="Proteomes" id="UP001465976"/>
    </source>
</evidence>
<sequence length="478" mass="49074">MHSRSFFALLAVFLAFSDVAFSAPSQPKDSLRPASKRGFKKVTKAKDTSTTNEQTGASTSDNLKSIAGNVADVGTLAYVSGLDPTEIFAREPKGGAKAPTTQTGATNNNNNNNNGNGNGGGKLDSAANVFDIAGGVADVGVLAGMYGVDPTTILGKRAAKGKTRKTSTSTEGNDSGSGSSKLDSVGKAFDGVGQAADAAMLASMYGVDPTAMLGKRAGKKTTSTPAKQNDGNNNGNNGSGKLDSAANVADIAGGVADVGVLAGMYGVDPTTILGKRAGKKTTTPPPKQNDENSNGNKGSGKLDSAANVADIAGGIADVGVLAGMYGVDPTALVRRAPKGPRAPKGKGPAKQTDENTNTNNNHNNNNNGGGGKLDAAANVADIAGGIADVGVLTSMYVPEARDINDVDVDVDVDVADADDADDSEDDALLRRLVDAFDDEDDVEERSFEEDEDEDDVQVDEIEHTHKPRSFFKRQEEFA</sequence>
<feature type="signal peptide" evidence="2">
    <location>
        <begin position="1"/>
        <end position="22"/>
    </location>
</feature>
<dbReference type="EMBL" id="JBAHYK010001354">
    <property type="protein sequence ID" value="KAL0568385.1"/>
    <property type="molecule type" value="Genomic_DNA"/>
</dbReference>
<feature type="region of interest" description="Disordered" evidence="1">
    <location>
        <begin position="23"/>
        <end position="61"/>
    </location>
</feature>
<reference evidence="3 4" key="1">
    <citation type="submission" date="2024-02" db="EMBL/GenBank/DDBJ databases">
        <title>A draft genome for the cacao thread blight pathogen Marasmius crinis-equi.</title>
        <authorList>
            <person name="Cohen S.P."/>
            <person name="Baruah I.K."/>
            <person name="Amoako-Attah I."/>
            <person name="Bukari Y."/>
            <person name="Meinhardt L.W."/>
            <person name="Bailey B.A."/>
        </authorList>
    </citation>
    <scope>NUCLEOTIDE SEQUENCE [LARGE SCALE GENOMIC DNA]</scope>
    <source>
        <strain evidence="3 4">GH-76</strain>
    </source>
</reference>
<feature type="compositionally biased region" description="Low complexity" evidence="1">
    <location>
        <begin position="229"/>
        <end position="241"/>
    </location>
</feature>
<gene>
    <name evidence="3" type="ORF">V5O48_013604</name>
</gene>
<feature type="chain" id="PRO_5046972063" evidence="2">
    <location>
        <begin position="23"/>
        <end position="478"/>
    </location>
</feature>
<feature type="compositionally biased region" description="Basic residues" evidence="1">
    <location>
        <begin position="335"/>
        <end position="344"/>
    </location>
</feature>
<name>A0ABR3F007_9AGAR</name>
<evidence type="ECO:0000313" key="3">
    <source>
        <dbReference type="EMBL" id="KAL0568385.1"/>
    </source>
</evidence>